<name>A0A934N4G8_9BACT</name>
<evidence type="ECO:0000313" key="2">
    <source>
        <dbReference type="Proteomes" id="UP000606991"/>
    </source>
</evidence>
<organism evidence="1 2">
    <name type="scientific">Candidatus Aeolococcus gillhamiae</name>
    <dbReference type="NCBI Taxonomy" id="3127015"/>
    <lineage>
        <taxon>Bacteria</taxon>
        <taxon>Bacillati</taxon>
        <taxon>Candidatus Dormiibacterota</taxon>
        <taxon>Candidatus Dormibacteria</taxon>
        <taxon>Candidatus Aeolococcales</taxon>
        <taxon>Candidatus Aeolococcaceae</taxon>
        <taxon>Candidatus Aeolococcus</taxon>
    </lineage>
</organism>
<sequence>MAVDVLTETVINRPRSQVAAYVADSTHAPEWYVNILSVDPNCGGDLVVRPRRQ</sequence>
<reference evidence="1 2" key="1">
    <citation type="submission" date="2020-10" db="EMBL/GenBank/DDBJ databases">
        <title>Ca. Dormibacterota MAGs.</title>
        <authorList>
            <person name="Montgomery K."/>
        </authorList>
    </citation>
    <scope>NUCLEOTIDE SEQUENCE [LARGE SCALE GENOMIC DNA]</scope>
    <source>
        <strain evidence="1">SC8812_S17_18</strain>
    </source>
</reference>
<dbReference type="RefSeq" id="WP_337309504.1">
    <property type="nucleotide sequence ID" value="NZ_JAEKNS010000038.1"/>
</dbReference>
<evidence type="ECO:0000313" key="1">
    <source>
        <dbReference type="EMBL" id="MBJ7593838.1"/>
    </source>
</evidence>
<dbReference type="EMBL" id="JAEKNS010000038">
    <property type="protein sequence ID" value="MBJ7593838.1"/>
    <property type="molecule type" value="Genomic_DNA"/>
</dbReference>
<dbReference type="SUPFAM" id="SSF55961">
    <property type="entry name" value="Bet v1-like"/>
    <property type="match status" value="1"/>
</dbReference>
<proteinExistence type="predicted"/>
<comment type="caution">
    <text evidence="1">The sequence shown here is derived from an EMBL/GenBank/DDBJ whole genome shotgun (WGS) entry which is preliminary data.</text>
</comment>
<gene>
    <name evidence="1" type="ORF">JF886_03085</name>
</gene>
<dbReference type="Proteomes" id="UP000606991">
    <property type="component" value="Unassembled WGS sequence"/>
</dbReference>
<protein>
    <submittedName>
        <fullName evidence="1">Uncharacterized protein</fullName>
    </submittedName>
</protein>
<dbReference type="AlphaFoldDB" id="A0A934N4G8"/>
<accession>A0A934N4G8</accession>